<dbReference type="EMBL" id="SJPY01000003">
    <property type="protein sequence ID" value="TWU43304.1"/>
    <property type="molecule type" value="Genomic_DNA"/>
</dbReference>
<dbReference type="GO" id="GO:0004553">
    <property type="term" value="F:hydrolase activity, hydrolyzing O-glycosyl compounds"/>
    <property type="evidence" value="ECO:0007669"/>
    <property type="project" value="InterPro"/>
</dbReference>
<evidence type="ECO:0000256" key="1">
    <source>
        <dbReference type="SAM" id="MobiDB-lite"/>
    </source>
</evidence>
<gene>
    <name evidence="2" type="ORF">Q31b_23420</name>
</gene>
<dbReference type="AlphaFoldDB" id="A0A5C6E490"/>
<dbReference type="OrthoDB" id="246944at2"/>
<organism evidence="2 3">
    <name type="scientific">Novipirellula aureliae</name>
    <dbReference type="NCBI Taxonomy" id="2527966"/>
    <lineage>
        <taxon>Bacteria</taxon>
        <taxon>Pseudomonadati</taxon>
        <taxon>Planctomycetota</taxon>
        <taxon>Planctomycetia</taxon>
        <taxon>Pirellulales</taxon>
        <taxon>Pirellulaceae</taxon>
        <taxon>Novipirellula</taxon>
    </lineage>
</organism>
<reference evidence="2 3" key="1">
    <citation type="submission" date="2019-02" db="EMBL/GenBank/DDBJ databases">
        <title>Deep-cultivation of Planctomycetes and their phenomic and genomic characterization uncovers novel biology.</title>
        <authorList>
            <person name="Wiegand S."/>
            <person name="Jogler M."/>
            <person name="Boedeker C."/>
            <person name="Pinto D."/>
            <person name="Vollmers J."/>
            <person name="Rivas-Marin E."/>
            <person name="Kohn T."/>
            <person name="Peeters S.H."/>
            <person name="Heuer A."/>
            <person name="Rast P."/>
            <person name="Oberbeckmann S."/>
            <person name="Bunk B."/>
            <person name="Jeske O."/>
            <person name="Meyerdierks A."/>
            <person name="Storesund J.E."/>
            <person name="Kallscheuer N."/>
            <person name="Luecker S."/>
            <person name="Lage O.M."/>
            <person name="Pohl T."/>
            <person name="Merkel B.J."/>
            <person name="Hornburger P."/>
            <person name="Mueller R.-W."/>
            <person name="Bruemmer F."/>
            <person name="Labrenz M."/>
            <person name="Spormann A.M."/>
            <person name="Op Den Camp H."/>
            <person name="Overmann J."/>
            <person name="Amann R."/>
            <person name="Jetten M.S.M."/>
            <person name="Mascher T."/>
            <person name="Medema M.H."/>
            <person name="Devos D.P."/>
            <person name="Kaster A.-K."/>
            <person name="Ovreas L."/>
            <person name="Rohde M."/>
            <person name="Galperin M.Y."/>
            <person name="Jogler C."/>
        </authorList>
    </citation>
    <scope>NUCLEOTIDE SEQUENCE [LARGE SCALE GENOMIC DNA]</scope>
    <source>
        <strain evidence="2 3">Q31b</strain>
    </source>
</reference>
<keyword evidence="3" id="KW-1185">Reference proteome</keyword>
<dbReference type="Proteomes" id="UP000315471">
    <property type="component" value="Unassembled WGS sequence"/>
</dbReference>
<proteinExistence type="predicted"/>
<dbReference type="Gene3D" id="1.10.1330.10">
    <property type="entry name" value="Dockerin domain"/>
    <property type="match status" value="1"/>
</dbReference>
<dbReference type="Pfam" id="PF00404">
    <property type="entry name" value="Dockerin_1"/>
    <property type="match status" value="1"/>
</dbReference>
<dbReference type="SUPFAM" id="SSF63446">
    <property type="entry name" value="Type I dockerin domain"/>
    <property type="match status" value="1"/>
</dbReference>
<comment type="caution">
    <text evidence="2">The sequence shown here is derived from an EMBL/GenBank/DDBJ whole genome shotgun (WGS) entry which is preliminary data.</text>
</comment>
<dbReference type="GO" id="GO:0000272">
    <property type="term" value="P:polysaccharide catabolic process"/>
    <property type="evidence" value="ECO:0007669"/>
    <property type="project" value="InterPro"/>
</dbReference>
<protein>
    <submittedName>
        <fullName evidence="2">Dockerin type I repeat protein</fullName>
    </submittedName>
</protein>
<evidence type="ECO:0000313" key="3">
    <source>
        <dbReference type="Proteomes" id="UP000315471"/>
    </source>
</evidence>
<dbReference type="InterPro" id="IPR002105">
    <property type="entry name" value="Dockerin_1_rpt"/>
</dbReference>
<sequence length="445" mass="48109">MSRSRRKRRGIQILESRIPLAVTMGLLLVDEIASIETLDAHFAEPAAKGSLQVVGSDVTDLPKTVRVSIDNALGPVGPFTEGVPSEDEQLKLGDDEGKPKLWIGETSIPIPLTTANNFIRPSEATSISLVYGMNTEGRPAFVEVDSANYQVGEVQLLKPPDHSVDNEPFFGEIVAHRLAGDGSGEVVLTVLYSQGDDSLLGNWSLSTRDFRRELGVADGFDIASSTGVTIAGSADGADLFFDSFHAASLLNANVGEFGDFEMLLQQNDVNLSDFGLSDLLTASKVASDGLTELYIGGQAITHDEQIVTYLFYSVDSTPFTNTRDRFDVNADGEVTALDALVGINYLEDLKARTLGLDSQAAKPFLDVNGDMQHTALDALQVINHLSVQRVDPLNSVLPNQQSIVHQPIALVSVGVQQQVFHSQRDSYFNVLGTGKEYEGERHGLF</sequence>
<dbReference type="RefSeq" id="WP_146599755.1">
    <property type="nucleotide sequence ID" value="NZ_SJPY01000003.1"/>
</dbReference>
<feature type="region of interest" description="Disordered" evidence="1">
    <location>
        <begin position="77"/>
        <end position="96"/>
    </location>
</feature>
<dbReference type="InterPro" id="IPR036439">
    <property type="entry name" value="Dockerin_dom_sf"/>
</dbReference>
<evidence type="ECO:0000313" key="2">
    <source>
        <dbReference type="EMBL" id="TWU43304.1"/>
    </source>
</evidence>
<accession>A0A5C6E490</accession>
<name>A0A5C6E490_9BACT</name>